<dbReference type="OrthoDB" id="8537043at2"/>
<sequence length="195" mass="21767">MPWSTPKRIIAVILALVGAAYPVLAYYGLTHFSARFLLGMLLVLIMARAALFLASRRVGAALMALAIAVIIAAVGYYAQLSALRLYPVLVSLVLAGVFAATLMYPPTMIERFARLRHPDLDAYGIAYTRKLTCLWVAFFIGNAMIAAATVLWGTLEQWTLYNGVISYVLIGILFIGEWPVRYWLRQRHENRKQGE</sequence>
<feature type="transmembrane region" description="Helical" evidence="1">
    <location>
        <begin position="35"/>
        <end position="54"/>
    </location>
</feature>
<accession>A0A2N3KRG0</accession>
<feature type="transmembrane region" description="Helical" evidence="1">
    <location>
        <begin position="164"/>
        <end position="184"/>
    </location>
</feature>
<keyword evidence="1" id="KW-1133">Transmembrane helix</keyword>
<keyword evidence="1" id="KW-0472">Membrane</keyword>
<evidence type="ECO:0000256" key="1">
    <source>
        <dbReference type="SAM" id="Phobius"/>
    </source>
</evidence>
<dbReference type="EMBL" id="NWTK01000010">
    <property type="protein sequence ID" value="PKR53125.1"/>
    <property type="molecule type" value="Genomic_DNA"/>
</dbReference>
<feature type="transmembrane region" description="Helical" evidence="1">
    <location>
        <begin position="61"/>
        <end position="79"/>
    </location>
</feature>
<dbReference type="AlphaFoldDB" id="A0A2N3KRG0"/>
<keyword evidence="1" id="KW-0812">Transmembrane</keyword>
<feature type="transmembrane region" description="Helical" evidence="1">
    <location>
        <begin position="85"/>
        <end position="104"/>
    </location>
</feature>
<protein>
    <recommendedName>
        <fullName evidence="4">DNA gyrase subunit B</fullName>
    </recommendedName>
</protein>
<reference evidence="2 3" key="1">
    <citation type="submission" date="2017-09" db="EMBL/GenBank/DDBJ databases">
        <title>Biodiversity and function of Thalassospira species in the particle-attached aromatic-hydrocarbon-degrading consortia from the surface seawater of the South China Sea.</title>
        <authorList>
            <person name="Dong C."/>
            <person name="Liu R."/>
            <person name="Shao Z."/>
        </authorList>
    </citation>
    <scope>NUCLEOTIDE SEQUENCE [LARGE SCALE GENOMIC DNA]</scope>
    <source>
        <strain evidence="2 3">CSC1P2</strain>
    </source>
</reference>
<comment type="caution">
    <text evidence="2">The sequence shown here is derived from an EMBL/GenBank/DDBJ whole genome shotgun (WGS) entry which is preliminary data.</text>
</comment>
<gene>
    <name evidence="2" type="ORF">COO20_15760</name>
</gene>
<organism evidence="2 3">
    <name type="scientific">Thalassospira marina</name>
    <dbReference type="NCBI Taxonomy" id="2048283"/>
    <lineage>
        <taxon>Bacteria</taxon>
        <taxon>Pseudomonadati</taxon>
        <taxon>Pseudomonadota</taxon>
        <taxon>Alphaproteobacteria</taxon>
        <taxon>Rhodospirillales</taxon>
        <taxon>Thalassospiraceae</taxon>
        <taxon>Thalassospira</taxon>
    </lineage>
</organism>
<feature type="transmembrane region" description="Helical" evidence="1">
    <location>
        <begin position="133"/>
        <end position="152"/>
    </location>
</feature>
<evidence type="ECO:0000313" key="3">
    <source>
        <dbReference type="Proteomes" id="UP000233597"/>
    </source>
</evidence>
<dbReference type="RefSeq" id="WP_101268244.1">
    <property type="nucleotide sequence ID" value="NZ_NWTK01000010.1"/>
</dbReference>
<proteinExistence type="predicted"/>
<evidence type="ECO:0008006" key="4">
    <source>
        <dbReference type="Google" id="ProtNLM"/>
    </source>
</evidence>
<name>A0A2N3KRG0_9PROT</name>
<evidence type="ECO:0000313" key="2">
    <source>
        <dbReference type="EMBL" id="PKR53125.1"/>
    </source>
</evidence>
<dbReference type="Proteomes" id="UP000233597">
    <property type="component" value="Unassembled WGS sequence"/>
</dbReference>